<dbReference type="InterPro" id="IPR013762">
    <property type="entry name" value="Integrase-like_cat_sf"/>
</dbReference>
<dbReference type="PANTHER" id="PTHR30629">
    <property type="entry name" value="PROPHAGE INTEGRASE"/>
    <property type="match status" value="1"/>
</dbReference>
<dbReference type="SUPFAM" id="SSF56349">
    <property type="entry name" value="DNA breaking-rejoining enzymes"/>
    <property type="match status" value="1"/>
</dbReference>
<dbReference type="InterPro" id="IPR011010">
    <property type="entry name" value="DNA_brk_join_enz"/>
</dbReference>
<dbReference type="Proteomes" id="UP000639859">
    <property type="component" value="Unassembled WGS sequence"/>
</dbReference>
<sequence>MAKVTGKLNPKTVAGALKPGYHGDGGNLYLVVKKSGSKAWAFIYRWHGREIEKGFGRLQDVSLAQARERAAAARTKLAQGDDPFARDLPMEIPTFGDFADEVAATLSTGFRNAKHREQWKMSLTKHARKLREMPIDQVDAQDVVTVLKPIWTKTPEAADRTRLRIERVLDAAAARGFRNRDQINPASWKGNLKHLLPARQKLSRGHHVAMAHASVGQFVADLRMRGTIPALALEFLILTAARSGEVFGATWGEIHDDVWVVPRERMKAGREHRVPLSAAALDVLERVGGAARKPSALIFANGRRYRDKAGARPLGINSLSNLMGRMTDHHFLIGGKRRAATPHGFRSSFRDWAGSETEYPREIAEEALAHLVGNAVERAYRRNDALKRRRVMMEDWAAYIGGSPRGSEGSSDLKAA</sequence>
<dbReference type="Pfam" id="PF13356">
    <property type="entry name" value="Arm-DNA-bind_3"/>
    <property type="match status" value="1"/>
</dbReference>
<dbReference type="InterPro" id="IPR050808">
    <property type="entry name" value="Phage_Integrase"/>
</dbReference>
<evidence type="ECO:0000256" key="1">
    <source>
        <dbReference type="ARBA" id="ARBA00008857"/>
    </source>
</evidence>
<dbReference type="GO" id="GO:0003677">
    <property type="term" value="F:DNA binding"/>
    <property type="evidence" value="ECO:0007669"/>
    <property type="project" value="UniProtKB-KW"/>
</dbReference>
<evidence type="ECO:0000256" key="2">
    <source>
        <dbReference type="ARBA" id="ARBA00022908"/>
    </source>
</evidence>
<comment type="caution">
    <text evidence="6">The sequence shown here is derived from an EMBL/GenBank/DDBJ whole genome shotgun (WGS) entry which is preliminary data.</text>
</comment>
<dbReference type="Pfam" id="PF22022">
    <property type="entry name" value="Phage_int_M"/>
    <property type="match status" value="1"/>
</dbReference>
<evidence type="ECO:0000313" key="7">
    <source>
        <dbReference type="Proteomes" id="UP000639859"/>
    </source>
</evidence>
<organism evidence="6 7">
    <name type="scientific">Caulobacter hibisci</name>
    <dbReference type="NCBI Taxonomy" id="2035993"/>
    <lineage>
        <taxon>Bacteria</taxon>
        <taxon>Pseudomonadati</taxon>
        <taxon>Pseudomonadota</taxon>
        <taxon>Alphaproteobacteria</taxon>
        <taxon>Caulobacterales</taxon>
        <taxon>Caulobacteraceae</taxon>
        <taxon>Caulobacter</taxon>
    </lineage>
</organism>
<dbReference type="InterPro" id="IPR010998">
    <property type="entry name" value="Integrase_recombinase_N"/>
</dbReference>
<comment type="similarity">
    <text evidence="1">Belongs to the 'phage' integrase family.</text>
</comment>
<evidence type="ECO:0000256" key="4">
    <source>
        <dbReference type="ARBA" id="ARBA00023172"/>
    </source>
</evidence>
<dbReference type="Gene3D" id="3.30.160.390">
    <property type="entry name" value="Integrase, DNA-binding domain"/>
    <property type="match status" value="1"/>
</dbReference>
<gene>
    <name evidence="6" type="ORF">I4Q42_15820</name>
</gene>
<proteinExistence type="inferred from homology"/>
<keyword evidence="7" id="KW-1185">Reference proteome</keyword>
<evidence type="ECO:0000313" key="6">
    <source>
        <dbReference type="EMBL" id="MBI1685139.1"/>
    </source>
</evidence>
<feature type="domain" description="Tyr recombinase" evidence="5">
    <location>
        <begin position="205"/>
        <end position="393"/>
    </location>
</feature>
<accession>A0ABS0T0C1</accession>
<dbReference type="Gene3D" id="1.10.443.10">
    <property type="entry name" value="Intergrase catalytic core"/>
    <property type="match status" value="1"/>
</dbReference>
<dbReference type="InterPro" id="IPR038488">
    <property type="entry name" value="Integrase_DNA-bd_sf"/>
</dbReference>
<dbReference type="Pfam" id="PF00589">
    <property type="entry name" value="Phage_integrase"/>
    <property type="match status" value="1"/>
</dbReference>
<keyword evidence="3 6" id="KW-0238">DNA-binding</keyword>
<dbReference type="PANTHER" id="PTHR30629:SF2">
    <property type="entry name" value="PROPHAGE INTEGRASE INTS-RELATED"/>
    <property type="match status" value="1"/>
</dbReference>
<dbReference type="CDD" id="cd00801">
    <property type="entry name" value="INT_P4_C"/>
    <property type="match status" value="1"/>
</dbReference>
<dbReference type="EMBL" id="JADWOX010000011">
    <property type="protein sequence ID" value="MBI1685139.1"/>
    <property type="molecule type" value="Genomic_DNA"/>
</dbReference>
<evidence type="ECO:0000256" key="3">
    <source>
        <dbReference type="ARBA" id="ARBA00023125"/>
    </source>
</evidence>
<dbReference type="InterPro" id="IPR025166">
    <property type="entry name" value="Integrase_DNA_bind_dom"/>
</dbReference>
<reference evidence="6 7" key="1">
    <citation type="submission" date="2020-11" db="EMBL/GenBank/DDBJ databases">
        <title>genome sequence of strain KACC 18849.</title>
        <authorList>
            <person name="Gao J."/>
            <person name="Zhang X."/>
        </authorList>
    </citation>
    <scope>NUCLEOTIDE SEQUENCE [LARGE SCALE GENOMIC DNA]</scope>
    <source>
        <strain evidence="6 7">KACC 18849</strain>
    </source>
</reference>
<dbReference type="PROSITE" id="PS51898">
    <property type="entry name" value="TYR_RECOMBINASE"/>
    <property type="match status" value="1"/>
</dbReference>
<dbReference type="RefSeq" id="WP_198577050.1">
    <property type="nucleotide sequence ID" value="NZ_JADWOX010000011.1"/>
</dbReference>
<dbReference type="Gene3D" id="1.10.150.130">
    <property type="match status" value="1"/>
</dbReference>
<dbReference type="InterPro" id="IPR053876">
    <property type="entry name" value="Phage_int_M"/>
</dbReference>
<keyword evidence="2" id="KW-0229">DNA integration</keyword>
<dbReference type="InterPro" id="IPR002104">
    <property type="entry name" value="Integrase_catalytic"/>
</dbReference>
<protein>
    <submittedName>
        <fullName evidence="6">Integrase arm-type DNA-binding domain-containing protein</fullName>
    </submittedName>
</protein>
<keyword evidence="4" id="KW-0233">DNA recombination</keyword>
<evidence type="ECO:0000259" key="5">
    <source>
        <dbReference type="PROSITE" id="PS51898"/>
    </source>
</evidence>
<name>A0ABS0T0C1_9CAUL</name>